<dbReference type="SUPFAM" id="SSF46785">
    <property type="entry name" value="Winged helix' DNA-binding domain"/>
    <property type="match status" value="1"/>
</dbReference>
<evidence type="ECO:0000259" key="4">
    <source>
        <dbReference type="PROSITE" id="PS51118"/>
    </source>
</evidence>
<dbReference type="InterPro" id="IPR002577">
    <property type="entry name" value="HTH_HxlR"/>
</dbReference>
<evidence type="ECO:0000256" key="1">
    <source>
        <dbReference type="ARBA" id="ARBA00023015"/>
    </source>
</evidence>
<organism evidence="5 6">
    <name type="scientific">Microbacterium allomyrinae</name>
    <dbReference type="NCBI Taxonomy" id="2830666"/>
    <lineage>
        <taxon>Bacteria</taxon>
        <taxon>Bacillati</taxon>
        <taxon>Actinomycetota</taxon>
        <taxon>Actinomycetes</taxon>
        <taxon>Micrococcales</taxon>
        <taxon>Microbacteriaceae</taxon>
        <taxon>Microbacterium</taxon>
    </lineage>
</organism>
<evidence type="ECO:0000313" key="5">
    <source>
        <dbReference type="EMBL" id="MCC2032519.1"/>
    </source>
</evidence>
<dbReference type="RefSeq" id="WP_229384491.1">
    <property type="nucleotide sequence ID" value="NZ_JAGTTN010000003.1"/>
</dbReference>
<dbReference type="Gene3D" id="1.10.10.10">
    <property type="entry name" value="Winged helix-like DNA-binding domain superfamily/Winged helix DNA-binding domain"/>
    <property type="match status" value="1"/>
</dbReference>
<accession>A0A9X1S2V7</accession>
<keyword evidence="6" id="KW-1185">Reference proteome</keyword>
<dbReference type="PANTHER" id="PTHR33204:SF18">
    <property type="entry name" value="TRANSCRIPTIONAL REGULATORY PROTEIN"/>
    <property type="match status" value="1"/>
</dbReference>
<dbReference type="InterPro" id="IPR036390">
    <property type="entry name" value="WH_DNA-bd_sf"/>
</dbReference>
<proteinExistence type="predicted"/>
<comment type="caution">
    <text evidence="5">The sequence shown here is derived from an EMBL/GenBank/DDBJ whole genome shotgun (WGS) entry which is preliminary data.</text>
</comment>
<evidence type="ECO:0000256" key="3">
    <source>
        <dbReference type="ARBA" id="ARBA00023163"/>
    </source>
</evidence>
<dbReference type="PANTHER" id="PTHR33204">
    <property type="entry name" value="TRANSCRIPTIONAL REGULATOR, MARR FAMILY"/>
    <property type="match status" value="1"/>
</dbReference>
<evidence type="ECO:0000313" key="6">
    <source>
        <dbReference type="Proteomes" id="UP001139354"/>
    </source>
</evidence>
<dbReference type="Pfam" id="PF01638">
    <property type="entry name" value="HxlR"/>
    <property type="match status" value="1"/>
</dbReference>
<keyword evidence="2" id="KW-0238">DNA-binding</keyword>
<keyword evidence="1" id="KW-0805">Transcription regulation</keyword>
<dbReference type="PROSITE" id="PS51118">
    <property type="entry name" value="HTH_HXLR"/>
    <property type="match status" value="1"/>
</dbReference>
<evidence type="ECO:0000256" key="2">
    <source>
        <dbReference type="ARBA" id="ARBA00023125"/>
    </source>
</evidence>
<dbReference type="Proteomes" id="UP001139354">
    <property type="component" value="Unassembled WGS sequence"/>
</dbReference>
<dbReference type="InterPro" id="IPR036388">
    <property type="entry name" value="WH-like_DNA-bd_sf"/>
</dbReference>
<dbReference type="AlphaFoldDB" id="A0A9X1S2V7"/>
<dbReference type="GO" id="GO:0003677">
    <property type="term" value="F:DNA binding"/>
    <property type="evidence" value="ECO:0007669"/>
    <property type="project" value="UniProtKB-KW"/>
</dbReference>
<reference evidence="5" key="1">
    <citation type="submission" date="2021-04" db="EMBL/GenBank/DDBJ databases">
        <title>Microbacterium tenobrionis sp. nov. and Microbacterium allomyrinae sp. nov., isolated from larvae of Tenobrio molitor and Allomyrina dichotoma, respectively.</title>
        <authorList>
            <person name="Lee S.D."/>
        </authorList>
    </citation>
    <scope>NUCLEOTIDE SEQUENCE</scope>
    <source>
        <strain evidence="5">BWT-G7</strain>
    </source>
</reference>
<dbReference type="EMBL" id="JAGTTN010000003">
    <property type="protein sequence ID" value="MCC2032519.1"/>
    <property type="molecule type" value="Genomic_DNA"/>
</dbReference>
<keyword evidence="3" id="KW-0804">Transcription</keyword>
<feature type="domain" description="HTH hxlR-type" evidence="4">
    <location>
        <begin position="10"/>
        <end position="106"/>
    </location>
</feature>
<gene>
    <name evidence="5" type="ORF">KEC57_10055</name>
</gene>
<sequence>MASRSYGQYCGVTTAVELIGERWAMLIIRDLLVGPRRYTDLKQGLPRIPTNILSTRLKELQEGGVVRRVPLMNCGLVYELTPYGHELEPIVMALGRWGFQAMGDPEEGDVVTADSLTMALRTAFRPDAAAALPAADYEVHIADVALRVQVDGDRLRIAQLSPSAAPAAGARPRAAGPGRSPICGSAPSGEPELVFAAGPGIRRLISGELTPAEAIDLEVLAVVSGDATLLERFAASFHIDPGVALVA</sequence>
<protein>
    <submittedName>
        <fullName evidence="5">Helix-turn-helix transcriptional regulator</fullName>
    </submittedName>
</protein>
<name>A0A9X1S2V7_9MICO</name>